<dbReference type="InterPro" id="IPR011990">
    <property type="entry name" value="TPR-like_helical_dom_sf"/>
</dbReference>
<evidence type="ECO:0000256" key="7">
    <source>
        <dbReference type="PROSITE-ProRule" id="PRU00339"/>
    </source>
</evidence>
<evidence type="ECO:0000256" key="6">
    <source>
        <dbReference type="ARBA" id="ARBA00023242"/>
    </source>
</evidence>
<dbReference type="Pfam" id="PF13424">
    <property type="entry name" value="TPR_12"/>
    <property type="match status" value="2"/>
</dbReference>
<evidence type="ECO:0000259" key="9">
    <source>
        <dbReference type="PROSITE" id="PS51823"/>
    </source>
</evidence>
<feature type="compositionally biased region" description="Polar residues" evidence="8">
    <location>
        <begin position="1372"/>
        <end position="1392"/>
    </location>
</feature>
<keyword evidence="6" id="KW-0539">Nucleus</keyword>
<feature type="compositionally biased region" description="Basic and acidic residues" evidence="8">
    <location>
        <begin position="1215"/>
        <end position="1225"/>
    </location>
</feature>
<keyword evidence="5 7" id="KW-0802">TPR repeat</keyword>
<feature type="region of interest" description="Disordered" evidence="8">
    <location>
        <begin position="598"/>
        <end position="622"/>
    </location>
</feature>
<dbReference type="SUPFAM" id="SSF48452">
    <property type="entry name" value="TPR-like"/>
    <property type="match status" value="1"/>
</dbReference>
<dbReference type="SMART" id="SM00028">
    <property type="entry name" value="TPR"/>
    <property type="match status" value="3"/>
</dbReference>
<dbReference type="GO" id="GO:0005634">
    <property type="term" value="C:nucleus"/>
    <property type="evidence" value="ECO:0007669"/>
    <property type="project" value="UniProtKB-SubCell"/>
</dbReference>
<feature type="region of interest" description="Disordered" evidence="8">
    <location>
        <begin position="649"/>
        <end position="679"/>
    </location>
</feature>
<keyword evidence="3" id="KW-0963">Cytoplasm</keyword>
<feature type="region of interest" description="Disordered" evidence="8">
    <location>
        <begin position="1268"/>
        <end position="1314"/>
    </location>
</feature>
<dbReference type="InterPro" id="IPR025697">
    <property type="entry name" value="CLU_dom"/>
</dbReference>
<dbReference type="PROSITE" id="PS51823">
    <property type="entry name" value="CLU"/>
    <property type="match status" value="1"/>
</dbReference>
<keyword evidence="4" id="KW-0677">Repeat</keyword>
<comment type="subcellular location">
    <subcellularLocation>
        <location evidence="2">Cytoplasm</location>
        <location evidence="2">Cytosol</location>
    </subcellularLocation>
    <subcellularLocation>
        <location evidence="1">Nucleus</location>
    </subcellularLocation>
</comment>
<feature type="compositionally biased region" description="Pro residues" evidence="8">
    <location>
        <begin position="123"/>
        <end position="133"/>
    </location>
</feature>
<dbReference type="PROSITE" id="PS50005">
    <property type="entry name" value="TPR"/>
    <property type="match status" value="1"/>
</dbReference>
<feature type="repeat" description="TPR" evidence="7">
    <location>
        <begin position="950"/>
        <end position="983"/>
    </location>
</feature>
<evidence type="ECO:0000313" key="10">
    <source>
        <dbReference type="EMBL" id="RCV10471.1"/>
    </source>
</evidence>
<reference evidence="10" key="1">
    <citation type="journal article" date="2012" name="Nat. Biotechnol.">
        <title>Reference genome sequence of the model plant Setaria.</title>
        <authorList>
            <person name="Bennetzen J.L."/>
            <person name="Schmutz J."/>
            <person name="Wang H."/>
            <person name="Percifield R."/>
            <person name="Hawkins J."/>
            <person name="Pontaroli A.C."/>
            <person name="Estep M."/>
            <person name="Feng L."/>
            <person name="Vaughn J.N."/>
            <person name="Grimwood J."/>
            <person name="Jenkins J."/>
            <person name="Barry K."/>
            <person name="Lindquist E."/>
            <person name="Hellsten U."/>
            <person name="Deshpande S."/>
            <person name="Wang X."/>
            <person name="Wu X."/>
            <person name="Mitros T."/>
            <person name="Triplett J."/>
            <person name="Yang X."/>
            <person name="Ye C.Y."/>
            <person name="Mauro-Herrera M."/>
            <person name="Wang L."/>
            <person name="Li P."/>
            <person name="Sharma M."/>
            <person name="Sharma R."/>
            <person name="Ronald P.C."/>
            <person name="Panaud O."/>
            <person name="Kellogg E.A."/>
            <person name="Brutnell T.P."/>
            <person name="Doust A.N."/>
            <person name="Tuskan G.A."/>
            <person name="Rokhsar D."/>
            <person name="Devos K.M."/>
        </authorList>
    </citation>
    <scope>NUCLEOTIDE SEQUENCE [LARGE SCALE GENOMIC DNA]</scope>
    <source>
        <strain evidence="10">Yugu1</strain>
    </source>
</reference>
<dbReference type="EMBL" id="CM003529">
    <property type="protein sequence ID" value="RCV10472.1"/>
    <property type="molecule type" value="Genomic_DNA"/>
</dbReference>
<dbReference type="PANTHER" id="PTHR12601:SF17">
    <property type="entry name" value="PROTEIN REDUCED CHLOROPLAST COVERAGE 1"/>
    <property type="match status" value="1"/>
</dbReference>
<dbReference type="EMBL" id="CM003529">
    <property type="protein sequence ID" value="RCV10471.1"/>
    <property type="molecule type" value="Genomic_DNA"/>
</dbReference>
<dbReference type="InterPro" id="IPR033646">
    <property type="entry name" value="CLU-central"/>
</dbReference>
<evidence type="ECO:0000256" key="2">
    <source>
        <dbReference type="ARBA" id="ARBA00004514"/>
    </source>
</evidence>
<dbReference type="InterPro" id="IPR027523">
    <property type="entry name" value="CLU_prot"/>
</dbReference>
<dbReference type="FunFam" id="1.25.40.10:FF:000024">
    <property type="entry name" value="Tetratricopeptide repeat (TPR)-like superfamily protein"/>
    <property type="match status" value="1"/>
</dbReference>
<dbReference type="PANTHER" id="PTHR12601">
    <property type="entry name" value="EUKARYOTIC TRANSLATION INITIATION FACTOR 3 SUBUNIT EIF-3"/>
    <property type="match status" value="1"/>
</dbReference>
<reference evidence="10" key="2">
    <citation type="submission" date="2015-07" db="EMBL/GenBank/DDBJ databases">
        <authorList>
            <person name="Noorani M."/>
        </authorList>
    </citation>
    <scope>NUCLEOTIDE SEQUENCE</scope>
    <source>
        <strain evidence="10">Yugu1</strain>
    </source>
</reference>
<feature type="compositionally biased region" description="Polar residues" evidence="8">
    <location>
        <begin position="1189"/>
        <end position="1198"/>
    </location>
</feature>
<dbReference type="GO" id="GO:0005829">
    <property type="term" value="C:cytosol"/>
    <property type="evidence" value="ECO:0007669"/>
    <property type="project" value="UniProtKB-SubCell"/>
</dbReference>
<accession>A0A368PXF6</accession>
<protein>
    <recommendedName>
        <fullName evidence="9">Clu domain-containing protein</fullName>
    </recommendedName>
</protein>
<name>A0A368PXF6_SETIT</name>
<dbReference type="OrthoDB" id="1414216at2759"/>
<dbReference type="GO" id="GO:0019750">
    <property type="term" value="P:chloroplast localization"/>
    <property type="evidence" value="ECO:0007669"/>
    <property type="project" value="UniProtKB-ARBA"/>
</dbReference>
<feature type="compositionally biased region" description="Low complexity" evidence="8">
    <location>
        <begin position="141"/>
        <end position="163"/>
    </location>
</feature>
<evidence type="ECO:0000256" key="3">
    <source>
        <dbReference type="ARBA" id="ARBA00022490"/>
    </source>
</evidence>
<dbReference type="CDD" id="cd15466">
    <property type="entry name" value="CLU-central"/>
    <property type="match status" value="1"/>
</dbReference>
<dbReference type="GO" id="GO:0003729">
    <property type="term" value="F:mRNA binding"/>
    <property type="evidence" value="ECO:0007669"/>
    <property type="project" value="UniProtKB-ARBA"/>
</dbReference>
<feature type="domain" description="Clu" evidence="9">
    <location>
        <begin position="332"/>
        <end position="608"/>
    </location>
</feature>
<dbReference type="Pfam" id="PF12807">
    <property type="entry name" value="eIF3_p135"/>
    <property type="match status" value="1"/>
</dbReference>
<gene>
    <name evidence="10" type="ORF">SETIT_2G115000v2</name>
</gene>
<dbReference type="InterPro" id="IPR019734">
    <property type="entry name" value="TPR_rpt"/>
</dbReference>
<evidence type="ECO:0000256" key="8">
    <source>
        <dbReference type="SAM" id="MobiDB-lite"/>
    </source>
</evidence>
<feature type="region of interest" description="Disordered" evidence="8">
    <location>
        <begin position="119"/>
        <end position="181"/>
    </location>
</feature>
<dbReference type="Gene3D" id="1.25.40.10">
    <property type="entry name" value="Tetratricopeptide repeat domain"/>
    <property type="match status" value="2"/>
</dbReference>
<evidence type="ECO:0000256" key="5">
    <source>
        <dbReference type="ARBA" id="ARBA00022803"/>
    </source>
</evidence>
<feature type="region of interest" description="Disordered" evidence="8">
    <location>
        <begin position="1188"/>
        <end position="1245"/>
    </location>
</feature>
<dbReference type="Pfam" id="PF15044">
    <property type="entry name" value="CLU_N"/>
    <property type="match status" value="1"/>
</dbReference>
<feature type="compositionally biased region" description="Basic and acidic residues" evidence="8">
    <location>
        <begin position="1501"/>
        <end position="1516"/>
    </location>
</feature>
<sequence>MAPKSKRGKAKGEKKKKDEKVLPVAIDITVNLPDQSNVILKGISTDRIIDVRRLLCVNTATCAITNYSLTHETRDGPLKDAADIATLKPCMLTLVEDEYSEESAVEHVRRLLDIVACTTSFGPAPPPPPPPSPKDADAAKEPSSSSATSKAAASGSSGGRRTASPPPASPSKESSAAKEAAAKESAAAAELEAEMSGACPRLGAFYEFFSIANLTPPLHFIRRVSQPRQEEQPSDDHLFFLEAKLCSGKFIVVEARRKGFFSLGKQRVLCHNLVDLLRHLSRAFDNAYEDLMKAFLERNKFGNFPYGFRANTWLVPPIAAQSPSTFPPLPAEDETWGGSGGGWGRDGKSDMLPWADEFLYLTSMPCKTAEEREIRDRRAFLLHSLFVDVAIFRAIAAVRHVMESTEISASTKVDEVLYSETVGNFSITVTRDSSDASCKLDTKIDGSQATGMDSKNLAERNLLKGITADENTAAHDVDSLGIINLRYCGYVAVAKVNNIDKTKVTSSIKPINIADQPEGGAHALNINSLRMLLNEANSTGEKKISSLSQNHRHEELTTAQNFVEKLLKESLQKLEEEENGKQSFMRWELGACLVQHLQDQKNSDKDKKQGGEKDKKKTVDKSLKETKIEGLGKPLKALKNSKIVDTADMGSSLGAKSSAESQKDKPSDTELPQGESNASENENLLKDLLPESAFTRLKESETGLHQKSPPELIEMALKYYDEVALPKLVADFGSLELSPVDGRTLTDFMHTRGLQMRSLGRVVKLSDKLSHVQSLCVHEMIVRAFKHIVRSVIAAISDTRQLALTIAAALNLLLGVPESDVSGSSPSVHPLVWRWLVTFLKKRYEFELTEKHYHDMRKYAILRGLCHKVGIELAPRDFVMDSAFAFHKQDIISLVPVHKQVACSSADGRQLLESSKTALDKGKLEDAVNYGTKALSKLITVCGPYHRMTAGAYSLLAVVLYHTGDFNQATIYQQKALDINERELGLDHPDTMKSYGDLAVFYYRLQHTELALKYVKRALYLLHLTCGPSHPNTAATYINVAMMEEGLGNVHVALRYLHKALKCNQKLLGPDHIQTAASYHAIAIALSLMEAYSLSVQHEQTTLQILRAKLGPDDLRTQDAAAWLEYFESKVIEQQEAARNGTRKPDASIASKGHLSVSDLLDYINPNQENKGRDSESGKRRYSSIKVLSHSNESSNGASPEISPRDSTPIIDVEEQVKELSKDDSTEIISEAEVKQSPKSFEQPAPSELPIEIHEVNINVPKEVLQDETAEPEDGWQPVQRPKSAGGPGKQIKHYRPTARKVYDPDSHDPTYTSQYKARNSYSNNRYYFLRKRTVVPTTYTDPQQHVKVQTSGARFGRKIYKAVTYRVKPGTASTEVQDTSKSTEQVSGKAETQVTYSQAHDPTSIDHKESELHGALVASSGNAPSYKDVALARPGTIVKTQIQKSRDDVPQNQPSLGQIIAQEMKDSLVDSLRVEQRPVSSNANNPKEIANVSEQIQQSEETKFSGREPEIENLGKDGSQNLPISVIGSEPGSSKEDANVFSNTRQEPSSSGNADAAIEFSESTGSAIAEQSGKSDVELFEGLPSSIEPISVTASTTNTGSLEGVASEKSNPNLVLSNIDLREMPNKKLSAAAPPFNPSPPGGLSPLAGNVGIPPPGAIPGVAPWPVNVSLHPGHSSMVPSGPPLCTSPHHLYPPAPRSPNLMHPMPFIYPPYSQPQVVPSTTFPMNTNIFRPNHYGWQTYMSPGPSEFVPVSAWSNSHTVEFITPTHGVDPISQSLADKHIQSDAAVVSIGPSLDSSAVAVKEEMETPAVVGSDNFISNKHDDQDKQLKDAIRIELNPDMQADNSQDIGVTNHSRSNMKNEDEGSFRIYVKGKSRRKQTLRIPISLLNKTYGSRSFKFVYNRVVRENDIFRPSSVSFAEVVSSGN</sequence>
<feature type="region of interest" description="Disordered" evidence="8">
    <location>
        <begin position="1371"/>
        <end position="1392"/>
    </location>
</feature>
<feature type="compositionally biased region" description="Low complexity" evidence="8">
    <location>
        <begin position="170"/>
        <end position="181"/>
    </location>
</feature>
<proteinExistence type="predicted"/>
<organism evidence="10">
    <name type="scientific">Setaria italica</name>
    <name type="common">Foxtail millet</name>
    <name type="synonym">Panicum italicum</name>
    <dbReference type="NCBI Taxonomy" id="4555"/>
    <lineage>
        <taxon>Eukaryota</taxon>
        <taxon>Viridiplantae</taxon>
        <taxon>Streptophyta</taxon>
        <taxon>Embryophyta</taxon>
        <taxon>Tracheophyta</taxon>
        <taxon>Spermatophyta</taxon>
        <taxon>Magnoliopsida</taxon>
        <taxon>Liliopsida</taxon>
        <taxon>Poales</taxon>
        <taxon>Poaceae</taxon>
        <taxon>PACMAD clade</taxon>
        <taxon>Panicoideae</taxon>
        <taxon>Panicodae</taxon>
        <taxon>Paniceae</taxon>
        <taxon>Cenchrinae</taxon>
        <taxon>Setaria</taxon>
    </lineage>
</organism>
<evidence type="ECO:0000256" key="4">
    <source>
        <dbReference type="ARBA" id="ARBA00022737"/>
    </source>
</evidence>
<evidence type="ECO:0000256" key="1">
    <source>
        <dbReference type="ARBA" id="ARBA00004123"/>
    </source>
</evidence>
<dbReference type="STRING" id="4555.A0A368PXF6"/>
<feature type="compositionally biased region" description="Polar residues" evidence="8">
    <location>
        <begin position="1541"/>
        <end position="1554"/>
    </location>
</feature>
<feature type="region of interest" description="Disordered" evidence="8">
    <location>
        <begin position="1476"/>
        <end position="1556"/>
    </location>
</feature>
<dbReference type="InterPro" id="IPR028275">
    <property type="entry name" value="CLU_N"/>
</dbReference>
<dbReference type="KEGG" id="sita:101760756"/>